<protein>
    <recommendedName>
        <fullName evidence="3">chitinase</fullName>
        <ecNumber evidence="3">3.2.1.14</ecNumber>
    </recommendedName>
</protein>
<dbReference type="SUPFAM" id="SSF51445">
    <property type="entry name" value="(Trans)glycosidases"/>
    <property type="match status" value="1"/>
</dbReference>
<dbReference type="InterPro" id="IPR001223">
    <property type="entry name" value="Glyco_hydro18_cat"/>
</dbReference>
<evidence type="ECO:0000313" key="11">
    <source>
        <dbReference type="EMBL" id="RYN24075.1"/>
    </source>
</evidence>
<evidence type="ECO:0000313" key="12">
    <source>
        <dbReference type="Proteomes" id="UP000292402"/>
    </source>
</evidence>
<dbReference type="InterPro" id="IPR029070">
    <property type="entry name" value="Chitinase_insertion_sf"/>
</dbReference>
<dbReference type="PROSITE" id="PS51910">
    <property type="entry name" value="GH18_2"/>
    <property type="match status" value="1"/>
</dbReference>
<evidence type="ECO:0000256" key="9">
    <source>
        <dbReference type="RuleBase" id="RU000489"/>
    </source>
</evidence>
<evidence type="ECO:0000256" key="3">
    <source>
        <dbReference type="ARBA" id="ARBA00012729"/>
    </source>
</evidence>
<gene>
    <name evidence="11" type="ORF">AA0114_g12804</name>
</gene>
<proteinExistence type="inferred from homology"/>
<evidence type="ECO:0000256" key="5">
    <source>
        <dbReference type="ARBA" id="ARBA00023024"/>
    </source>
</evidence>
<keyword evidence="7 9" id="KW-0326">Glycosidase</keyword>
<name>A0A4V1WKX4_9PLEO</name>
<dbReference type="InterPro" id="IPR050314">
    <property type="entry name" value="Glycosyl_Hydrlase_18"/>
</dbReference>
<sequence length="1157" mass="129483">MSTERLLFQARILWCKYKLRSLGINVSDWYLQTTEDFCGDKKVDHKVCSKNNGNARIVGYYEGWAPNRPCNVFWPEDIPIGLYTHINFAFATIDPKTFKVAPSSKTDVDLYKRLMLHKQKDPGLKVFIAIGGWTFNDPGPTATTFSDLAASVPRQKTFIDSLLSFMSTYGFDGLDLDWEYPVAEDRSGREVDFDNFPKFMSRLKQALTSASKGLTITLPASYWYLQHFDLVNLEISVDWFNIMSYDLHGTWDKGNKWTGNVLNPHTNLTEIDAALDLLWRNDVDPTKVVMGVAFYGRAFSATSESCLEPGCTYESGGQKGKCSREVGILLNSEIDDMVTANAGSVTLYKKEAAKVATWGNQWISYDDEETLQMKSEYAQTLCLGGLMVWAISHDTKDRKYNKALAKVTNRKISMAQPMEDGSDNAYDYINVPHSQCKWTNCGESCPAGWVHVARSDSGARKNELMTDGTGCGGSGSHSFCCPTSDSRPTCGWYKHNNGKCSNECPSGTVEIGSNSKYCNKVQTYQAACCTTDTKSMTLYTKGQWGSYPDCNSDQGCPSDKKTLLFESSGGTGGSVCKANWTTIWTHEAYFESRKYCYDTSDKKETFSDCRWYNNIGFSPSGAPKKFCRSGCPSDRVRVGMDPNSEDCYNEGGGGAKSQCCIASFSEQVEVENPLIEDYRDAMEEYVKDPTCKNPDTFVPRGLHSISKRDEKYTTKRAQALLLALIVQSGSNALRDIMGEIWNKAMSKYKNLQFPELRNYLTDLDAYGTEGPIRLASSIICSPAYWNNIASKAEEEKLVCIDAICNEDDCPDLEPLERRTESLVHIHRHNHYHRDHRANHIERGLVKRVGAARDYTFNVPGGGSITITLPSYNQIRDYPIDDPALDEAVDFVNRGDCGNSRISHFVIPIGELFQVEHTFDGNVMTLFMEDAANGRLRSGAIAQTAAVPATFFRQVRTLPMDVSTGAPPLPGGADYVRLFDRVMESLGSRTNEAYFVLAHRDINRVKGHLMRGKHPISKKNIRRKAASFTLNDTINLLVTMRACVGMLRYLDHTGTPNVNRRLTDVVNNVGAQWNHGQAVWNAANPNNRVFVGDFWSEWVQDYYPAIILHVETYVQYAIDQMRQYWGVSTDARAPAVLNILASLESQLGTLTINTAGMN</sequence>
<dbReference type="GO" id="GO:0006032">
    <property type="term" value="P:chitin catabolic process"/>
    <property type="evidence" value="ECO:0007669"/>
    <property type="project" value="UniProtKB-KW"/>
</dbReference>
<dbReference type="PANTHER" id="PTHR11177">
    <property type="entry name" value="CHITINASE"/>
    <property type="match status" value="1"/>
</dbReference>
<dbReference type="EMBL" id="PDXA01000103">
    <property type="protein sequence ID" value="RYN24075.1"/>
    <property type="molecule type" value="Genomic_DNA"/>
</dbReference>
<evidence type="ECO:0000256" key="4">
    <source>
        <dbReference type="ARBA" id="ARBA00022801"/>
    </source>
</evidence>
<evidence type="ECO:0000259" key="10">
    <source>
        <dbReference type="PROSITE" id="PS51910"/>
    </source>
</evidence>
<dbReference type="PROSITE" id="PS01095">
    <property type="entry name" value="GH18_1"/>
    <property type="match status" value="1"/>
</dbReference>
<evidence type="ECO:0000256" key="8">
    <source>
        <dbReference type="ARBA" id="ARBA00023326"/>
    </source>
</evidence>
<evidence type="ECO:0000256" key="7">
    <source>
        <dbReference type="ARBA" id="ARBA00023295"/>
    </source>
</evidence>
<evidence type="ECO:0000256" key="2">
    <source>
        <dbReference type="ARBA" id="ARBA00008682"/>
    </source>
</evidence>
<comment type="caution">
    <text evidence="11">The sequence shown here is derived from an EMBL/GenBank/DDBJ whole genome shotgun (WGS) entry which is preliminary data.</text>
</comment>
<feature type="domain" description="GH18" evidence="10">
    <location>
        <begin position="55"/>
        <end position="411"/>
    </location>
</feature>
<dbReference type="Gene3D" id="3.20.20.80">
    <property type="entry name" value="Glycosidases"/>
    <property type="match status" value="1"/>
</dbReference>
<accession>A0A4V1WKX4</accession>
<dbReference type="Pfam" id="PF00704">
    <property type="entry name" value="Glyco_hydro_18"/>
    <property type="match status" value="1"/>
</dbReference>
<keyword evidence="6" id="KW-0119">Carbohydrate metabolism</keyword>
<dbReference type="PANTHER" id="PTHR11177:SF333">
    <property type="entry name" value="CHITINASE"/>
    <property type="match status" value="1"/>
</dbReference>
<keyword evidence="8" id="KW-0624">Polysaccharide degradation</keyword>
<dbReference type="AlphaFoldDB" id="A0A4V1WKX4"/>
<evidence type="ECO:0000256" key="1">
    <source>
        <dbReference type="ARBA" id="ARBA00000822"/>
    </source>
</evidence>
<keyword evidence="5" id="KW-0146">Chitin degradation</keyword>
<reference evidence="12" key="1">
    <citation type="journal article" date="2019" name="bioRxiv">
        <title>Genomics, evolutionary history and diagnostics of the Alternaria alternata species group including apple and Asian pear pathotypes.</title>
        <authorList>
            <person name="Armitage A.D."/>
            <person name="Cockerton H.M."/>
            <person name="Sreenivasaprasad S."/>
            <person name="Woodhall J.W."/>
            <person name="Lane C.R."/>
            <person name="Harrison R.J."/>
            <person name="Clarkson J.P."/>
        </authorList>
    </citation>
    <scope>NUCLEOTIDE SEQUENCE [LARGE SCALE GENOMIC DNA]</scope>
    <source>
        <strain evidence="12">FERA 1082</strain>
    </source>
</reference>
<dbReference type="InterPro" id="IPR011583">
    <property type="entry name" value="Chitinase_II/V-like_cat"/>
</dbReference>
<dbReference type="GO" id="GO:0008061">
    <property type="term" value="F:chitin binding"/>
    <property type="evidence" value="ECO:0007669"/>
    <property type="project" value="InterPro"/>
</dbReference>
<dbReference type="InterPro" id="IPR017853">
    <property type="entry name" value="GH"/>
</dbReference>
<dbReference type="GO" id="GO:0008843">
    <property type="term" value="F:endochitinase activity"/>
    <property type="evidence" value="ECO:0007669"/>
    <property type="project" value="UniProtKB-EC"/>
</dbReference>
<dbReference type="EC" id="3.2.1.14" evidence="3"/>
<keyword evidence="4 9" id="KW-0378">Hydrolase</keyword>
<dbReference type="GO" id="GO:0000272">
    <property type="term" value="P:polysaccharide catabolic process"/>
    <property type="evidence" value="ECO:0007669"/>
    <property type="project" value="UniProtKB-KW"/>
</dbReference>
<comment type="similarity">
    <text evidence="2">Belongs to the glycosyl hydrolase 18 family. Chitinase class V subfamily.</text>
</comment>
<dbReference type="SUPFAM" id="SSF54556">
    <property type="entry name" value="Chitinase insertion domain"/>
    <property type="match status" value="1"/>
</dbReference>
<dbReference type="Proteomes" id="UP000292402">
    <property type="component" value="Unassembled WGS sequence"/>
</dbReference>
<dbReference type="SMART" id="SM00636">
    <property type="entry name" value="Glyco_18"/>
    <property type="match status" value="1"/>
</dbReference>
<dbReference type="Gene3D" id="3.10.50.10">
    <property type="match status" value="1"/>
</dbReference>
<evidence type="ECO:0000256" key="6">
    <source>
        <dbReference type="ARBA" id="ARBA00023277"/>
    </source>
</evidence>
<organism evidence="11 12">
    <name type="scientific">Alternaria tenuissima</name>
    <dbReference type="NCBI Taxonomy" id="119927"/>
    <lineage>
        <taxon>Eukaryota</taxon>
        <taxon>Fungi</taxon>
        <taxon>Dikarya</taxon>
        <taxon>Ascomycota</taxon>
        <taxon>Pezizomycotina</taxon>
        <taxon>Dothideomycetes</taxon>
        <taxon>Pleosporomycetidae</taxon>
        <taxon>Pleosporales</taxon>
        <taxon>Pleosporineae</taxon>
        <taxon>Pleosporaceae</taxon>
        <taxon>Alternaria</taxon>
        <taxon>Alternaria sect. Alternaria</taxon>
        <taxon>Alternaria alternata complex</taxon>
    </lineage>
</organism>
<dbReference type="InterPro" id="IPR001579">
    <property type="entry name" value="Glyco_hydro_18_chit_AS"/>
</dbReference>
<comment type="catalytic activity">
    <reaction evidence="1">
        <text>Random endo-hydrolysis of N-acetyl-beta-D-glucosaminide (1-&gt;4)-beta-linkages in chitin and chitodextrins.</text>
        <dbReference type="EC" id="3.2.1.14"/>
    </reaction>
</comment>